<organism evidence="11 12">
    <name type="scientific">Tetradesmus obliquus</name>
    <name type="common">Green alga</name>
    <name type="synonym">Acutodesmus obliquus</name>
    <dbReference type="NCBI Taxonomy" id="3088"/>
    <lineage>
        <taxon>Eukaryota</taxon>
        <taxon>Viridiplantae</taxon>
        <taxon>Chlorophyta</taxon>
        <taxon>core chlorophytes</taxon>
        <taxon>Chlorophyceae</taxon>
        <taxon>CS clade</taxon>
        <taxon>Sphaeropleales</taxon>
        <taxon>Scenedesmaceae</taxon>
        <taxon>Tetradesmus</taxon>
    </lineage>
</organism>
<evidence type="ECO:0000259" key="10">
    <source>
        <dbReference type="PROSITE" id="PS50171"/>
    </source>
</evidence>
<dbReference type="PANTHER" id="PTHR12786:SF2">
    <property type="entry name" value="SPLICING FACTOR 3A SUBUNIT 3"/>
    <property type="match status" value="1"/>
</dbReference>
<keyword evidence="3" id="KW-0597">Phosphoprotein</keyword>
<protein>
    <recommendedName>
        <fullName evidence="10">Matrin-type domain-containing protein</fullName>
    </recommendedName>
</protein>
<dbReference type="InterPro" id="IPR051421">
    <property type="entry name" value="RNA_Proc_DNA_Dmg_Regulator"/>
</dbReference>
<dbReference type="Pfam" id="PF13297">
    <property type="entry name" value="SDE2_2C"/>
    <property type="match status" value="1"/>
</dbReference>
<dbReference type="InterPro" id="IPR031774">
    <property type="entry name" value="SF3A3_dom"/>
</dbReference>
<keyword evidence="5" id="KW-0479">Metal-binding</keyword>
<comment type="similarity">
    <text evidence="2">Belongs to the SF3A3 family.</text>
</comment>
<evidence type="ECO:0000256" key="2">
    <source>
        <dbReference type="ARBA" id="ARBA00008776"/>
    </source>
</evidence>
<keyword evidence="12" id="KW-1185">Reference proteome</keyword>
<evidence type="ECO:0000313" key="12">
    <source>
        <dbReference type="Proteomes" id="UP000256970"/>
    </source>
</evidence>
<dbReference type="AlphaFoldDB" id="A0A383W5N3"/>
<evidence type="ECO:0000256" key="9">
    <source>
        <dbReference type="ARBA" id="ARBA00023242"/>
    </source>
</evidence>
<keyword evidence="9" id="KW-0539">Nucleus</keyword>
<dbReference type="PANTHER" id="PTHR12786">
    <property type="entry name" value="SPLICING FACTOR SF3A-RELATED"/>
    <property type="match status" value="1"/>
</dbReference>
<dbReference type="InterPro" id="IPR024598">
    <property type="entry name" value="SF3a60/Prp9_C"/>
</dbReference>
<dbReference type="GO" id="GO:0005681">
    <property type="term" value="C:spliceosomal complex"/>
    <property type="evidence" value="ECO:0007669"/>
    <property type="project" value="InterPro"/>
</dbReference>
<evidence type="ECO:0000313" key="11">
    <source>
        <dbReference type="EMBL" id="SZX72449.1"/>
    </source>
</evidence>
<keyword evidence="4" id="KW-0507">mRNA processing</keyword>
<gene>
    <name evidence="11" type="ORF">BQ4739_LOCUS12625</name>
</gene>
<accession>A0A383W5N3</accession>
<dbReference type="InterPro" id="IPR021966">
    <property type="entry name" value="SF3a60_bindingd"/>
</dbReference>
<dbReference type="Pfam" id="PF12108">
    <property type="entry name" value="SF3a60_bindingd"/>
    <property type="match status" value="1"/>
</dbReference>
<dbReference type="PROSITE" id="PS50171">
    <property type="entry name" value="ZF_MATRIN"/>
    <property type="match status" value="1"/>
</dbReference>
<feature type="domain" description="Matrin-type" evidence="10">
    <location>
        <begin position="420"/>
        <end position="451"/>
    </location>
</feature>
<evidence type="ECO:0000256" key="3">
    <source>
        <dbReference type="ARBA" id="ARBA00022553"/>
    </source>
</evidence>
<sequence length="551" mass="63380">MASTFLEQTRSLHEDLERLERIIVKDYQQEAKGHKDKLLQSHRVRKRMDEMQHIARKLMRVYDDESEESRHRKEEIAALGASNPTAVYSKFYDRLKELREYHKRFPVLDISAAEDDSSMLNEEPKLDFSGEEGLGRYLDLHELHRAFTNAKFGRQCDYLEYLGALADFGSIERDKKLARPYRQYLQQLLEYLVSFYERTQPLAQLSKQLDKIKAETEEAFQQGQLPGWEDRGIGGPGDEAAEAAKQLSVDLETFDSVGELETMGAEQLKEKLSQLGLKCGGTLRQRAERLYALKGRSLEELDAKMFAKGKAVAALRSEQELQQTQQLALSVVSLEAQVARLAELLANVISDTKGRVEKKQAQTYEEMLAELEEAEGDAAADGDDEEEEEYVYNPLKLPLGWDGKPIPYWLYKLHGLNQEFKCEICGNYSYWGRRAFERHFKEWRHVNGMKALGIPNNKDFYEVTKIDDALSLWKNIQERNTGGFNPEMDEELEDARGSVLCRAEAILSLTLFDHERNTGGFNPEMDEELEDAQGNVYSRKVYEDLKRQGLL</sequence>
<keyword evidence="7" id="KW-0862">Zinc</keyword>
<name>A0A383W5N3_TETOB</name>
<dbReference type="GO" id="GO:0000398">
    <property type="term" value="P:mRNA splicing, via spliceosome"/>
    <property type="evidence" value="ECO:0007669"/>
    <property type="project" value="InterPro"/>
</dbReference>
<dbReference type="Proteomes" id="UP000256970">
    <property type="component" value="Unassembled WGS sequence"/>
</dbReference>
<evidence type="ECO:0000256" key="7">
    <source>
        <dbReference type="ARBA" id="ARBA00022833"/>
    </source>
</evidence>
<reference evidence="11 12" key="1">
    <citation type="submission" date="2016-10" db="EMBL/GenBank/DDBJ databases">
        <authorList>
            <person name="Cai Z."/>
        </authorList>
    </citation>
    <scope>NUCLEOTIDE SEQUENCE [LARGE SCALE GENOMIC DNA]</scope>
</reference>
<dbReference type="EMBL" id="FNXT01001138">
    <property type="protein sequence ID" value="SZX72449.1"/>
    <property type="molecule type" value="Genomic_DNA"/>
</dbReference>
<dbReference type="GO" id="GO:0008270">
    <property type="term" value="F:zinc ion binding"/>
    <property type="evidence" value="ECO:0007669"/>
    <property type="project" value="UniProtKB-KW"/>
</dbReference>
<evidence type="ECO:0000256" key="4">
    <source>
        <dbReference type="ARBA" id="ARBA00022664"/>
    </source>
</evidence>
<evidence type="ECO:0000256" key="8">
    <source>
        <dbReference type="ARBA" id="ARBA00023187"/>
    </source>
</evidence>
<keyword evidence="8" id="KW-0508">mRNA splicing</keyword>
<dbReference type="InterPro" id="IPR025086">
    <property type="entry name" value="SDE2/SF3A3_SAP"/>
</dbReference>
<comment type="subcellular location">
    <subcellularLocation>
        <location evidence="1">Nucleus</location>
    </subcellularLocation>
</comment>
<proteinExistence type="inferred from homology"/>
<keyword evidence="6" id="KW-0863">Zinc-finger</keyword>
<dbReference type="STRING" id="3088.A0A383W5N3"/>
<dbReference type="Pfam" id="PF11931">
    <property type="entry name" value="SF3a60_Prp9_C"/>
    <property type="match status" value="1"/>
</dbReference>
<dbReference type="Pfam" id="PF16837">
    <property type="entry name" value="SF3A3"/>
    <property type="match status" value="1"/>
</dbReference>
<dbReference type="InterPro" id="IPR000690">
    <property type="entry name" value="Matrin/U1-C_Znf_C2H2"/>
</dbReference>
<dbReference type="GO" id="GO:0003723">
    <property type="term" value="F:RNA binding"/>
    <property type="evidence" value="ECO:0007669"/>
    <property type="project" value="InterPro"/>
</dbReference>
<evidence type="ECO:0000256" key="1">
    <source>
        <dbReference type="ARBA" id="ARBA00004123"/>
    </source>
</evidence>
<evidence type="ECO:0000256" key="5">
    <source>
        <dbReference type="ARBA" id="ARBA00022723"/>
    </source>
</evidence>
<evidence type="ECO:0000256" key="6">
    <source>
        <dbReference type="ARBA" id="ARBA00022771"/>
    </source>
</evidence>